<evidence type="ECO:0000256" key="5">
    <source>
        <dbReference type="SAM" id="Coils"/>
    </source>
</evidence>
<dbReference type="EMBL" id="KE145363">
    <property type="protein sequence ID" value="EPE30424.1"/>
    <property type="molecule type" value="Genomic_DNA"/>
</dbReference>
<keyword evidence="5" id="KW-0175">Coiled coil</keyword>
<organism evidence="8 9">
    <name type="scientific">Glarea lozoyensis (strain ATCC 20868 / MF5171)</name>
    <dbReference type="NCBI Taxonomy" id="1116229"/>
    <lineage>
        <taxon>Eukaryota</taxon>
        <taxon>Fungi</taxon>
        <taxon>Dikarya</taxon>
        <taxon>Ascomycota</taxon>
        <taxon>Pezizomycotina</taxon>
        <taxon>Leotiomycetes</taxon>
        <taxon>Helotiales</taxon>
        <taxon>Helotiaceae</taxon>
        <taxon>Glarea</taxon>
    </lineage>
</organism>
<feature type="region of interest" description="Disordered" evidence="6">
    <location>
        <begin position="36"/>
        <end position="174"/>
    </location>
</feature>
<dbReference type="GO" id="GO:0003676">
    <property type="term" value="F:nucleic acid binding"/>
    <property type="evidence" value="ECO:0007669"/>
    <property type="project" value="InterPro"/>
</dbReference>
<dbReference type="InterPro" id="IPR047021">
    <property type="entry name" value="REXO1/3/4-like"/>
</dbReference>
<feature type="compositionally biased region" description="Basic and acidic residues" evidence="6">
    <location>
        <begin position="55"/>
        <end position="77"/>
    </location>
</feature>
<keyword evidence="4" id="KW-0269">Exonuclease</keyword>
<dbReference type="GeneID" id="19462446"/>
<sequence length="635" mass="69241">MFKSKGLFSEIQCPYEETCVLPRCIFAHPKSSFSPLATGIKGSSRIQADGGVSERSSKRQKLDNEKDDLRSSPREAVKPAAFTGIRVTNEPRKDAAPTKGKRPSDSLTRSVSPPPIRRKIEDGKAIPVKQQTNISGSRTTSTSPTSTPTRPSAATKPPAKAVVKKEGLNPRPLKQAPAAHDMRFRLLRALHEQLKRLNAELNKDANHDEESLVLSEQAVITMALDLEEEAALQPTVYSNLVKNKVLLYKRMTVSQWKTERQSDLAKAKALQEASTLSKPKPTEKPKEITTGLTTAQEIAFLPRLLTPTTALKSHGYVNTIPTPSEIQTANLGVEASKGWEVCDRCKSRFQVFPSRRPEDGALATGGTCTYHNGKPFWSDASATDATVKKQKKWRCCGEVIGDSPGCTTAACHVFKITEVKRLAAILNFVETPKVKGKKENGPVCIDGEMGYTVHGLELIRLTATSWPSGTALFDVLVKPVGAILDLNTRFSGVHPEDYTTAPAYSSSAPPDNLQLLPSISDARVLLFSYLSPDTPLIGHGLENDLNATRVIHPTIIDTALLFPHKAGLPYRNGLKVLMMQYLGRAIQGGEHDSKEDANAAGMLVRWRVGEEWAGLRRRGWSVNGVKFSEGGEGGG</sequence>
<accession>S3CZU7</accession>
<dbReference type="RefSeq" id="XP_008081835.1">
    <property type="nucleotide sequence ID" value="XM_008083644.1"/>
</dbReference>
<reference evidence="8 9" key="1">
    <citation type="journal article" date="2013" name="BMC Genomics">
        <title>Genomics-driven discovery of the pneumocandin biosynthetic gene cluster in the fungus Glarea lozoyensis.</title>
        <authorList>
            <person name="Chen L."/>
            <person name="Yue Q."/>
            <person name="Zhang X."/>
            <person name="Xiang M."/>
            <person name="Wang C."/>
            <person name="Li S."/>
            <person name="Che Y."/>
            <person name="Ortiz-Lopez F.J."/>
            <person name="Bills G.F."/>
            <person name="Liu X."/>
            <person name="An Z."/>
        </authorList>
    </citation>
    <scope>NUCLEOTIDE SEQUENCE [LARGE SCALE GENOMIC DNA]</scope>
    <source>
        <strain evidence="9">ATCC 20868 / MF5171</strain>
    </source>
</reference>
<dbReference type="KEGG" id="glz:GLAREA_03391"/>
<dbReference type="Gene3D" id="3.30.420.10">
    <property type="entry name" value="Ribonuclease H-like superfamily/Ribonuclease H"/>
    <property type="match status" value="1"/>
</dbReference>
<dbReference type="OMA" id="GQCTYHP"/>
<dbReference type="InterPro" id="IPR012337">
    <property type="entry name" value="RNaseH-like_sf"/>
</dbReference>
<dbReference type="InterPro" id="IPR034922">
    <property type="entry name" value="REX1-like_exo"/>
</dbReference>
<name>S3CZU7_GLAL2</name>
<dbReference type="HOGENOM" id="CLU_022453_4_0_1"/>
<keyword evidence="3" id="KW-0378">Hydrolase</keyword>
<evidence type="ECO:0000256" key="2">
    <source>
        <dbReference type="ARBA" id="ARBA00022722"/>
    </source>
</evidence>
<evidence type="ECO:0000259" key="7">
    <source>
        <dbReference type="SMART" id="SM00479"/>
    </source>
</evidence>
<evidence type="ECO:0000313" key="9">
    <source>
        <dbReference type="Proteomes" id="UP000016922"/>
    </source>
</evidence>
<dbReference type="PANTHER" id="PTHR12801">
    <property type="entry name" value="RNA EXONUCLEASE REXO1 / RECO3 FAMILY MEMBER-RELATED"/>
    <property type="match status" value="1"/>
</dbReference>
<evidence type="ECO:0000256" key="1">
    <source>
        <dbReference type="ARBA" id="ARBA00006357"/>
    </source>
</evidence>
<evidence type="ECO:0000313" key="8">
    <source>
        <dbReference type="EMBL" id="EPE30424.1"/>
    </source>
</evidence>
<dbReference type="AlphaFoldDB" id="S3CZU7"/>
<evidence type="ECO:0000256" key="4">
    <source>
        <dbReference type="ARBA" id="ARBA00022839"/>
    </source>
</evidence>
<dbReference type="GO" id="GO:0005634">
    <property type="term" value="C:nucleus"/>
    <property type="evidence" value="ECO:0007669"/>
    <property type="project" value="TreeGrafter"/>
</dbReference>
<dbReference type="InterPro" id="IPR013520">
    <property type="entry name" value="Ribonucl_H"/>
</dbReference>
<dbReference type="STRING" id="1116229.S3CZU7"/>
<protein>
    <submittedName>
        <fullName evidence="8">Ribonuclease H-like protein</fullName>
    </submittedName>
</protein>
<feature type="domain" description="Exonuclease" evidence="7">
    <location>
        <begin position="441"/>
        <end position="613"/>
    </location>
</feature>
<dbReference type="eggNOG" id="KOG2248">
    <property type="taxonomic scope" value="Eukaryota"/>
</dbReference>
<evidence type="ECO:0000256" key="6">
    <source>
        <dbReference type="SAM" id="MobiDB-lite"/>
    </source>
</evidence>
<evidence type="ECO:0000256" key="3">
    <source>
        <dbReference type="ARBA" id="ARBA00022801"/>
    </source>
</evidence>
<gene>
    <name evidence="8" type="ORF">GLAREA_03391</name>
</gene>
<feature type="coiled-coil region" evidence="5">
    <location>
        <begin position="184"/>
        <end position="211"/>
    </location>
</feature>
<dbReference type="SUPFAM" id="SSF53098">
    <property type="entry name" value="Ribonuclease H-like"/>
    <property type="match status" value="1"/>
</dbReference>
<dbReference type="InterPro" id="IPR036397">
    <property type="entry name" value="RNaseH_sf"/>
</dbReference>
<dbReference type="Proteomes" id="UP000016922">
    <property type="component" value="Unassembled WGS sequence"/>
</dbReference>
<dbReference type="GO" id="GO:0004527">
    <property type="term" value="F:exonuclease activity"/>
    <property type="evidence" value="ECO:0007669"/>
    <property type="project" value="UniProtKB-KW"/>
</dbReference>
<dbReference type="SMART" id="SM00479">
    <property type="entry name" value="EXOIII"/>
    <property type="match status" value="1"/>
</dbReference>
<comment type="similarity">
    <text evidence="1">Belongs to the REXO1/REXO3 family.</text>
</comment>
<feature type="compositionally biased region" description="Low complexity" evidence="6">
    <location>
        <begin position="137"/>
        <end position="161"/>
    </location>
</feature>
<proteinExistence type="inferred from homology"/>
<keyword evidence="2" id="KW-0540">Nuclease</keyword>
<dbReference type="CDD" id="cd06145">
    <property type="entry name" value="REX1_like"/>
    <property type="match status" value="1"/>
</dbReference>
<dbReference type="OrthoDB" id="3996471at2759"/>
<keyword evidence="9" id="KW-1185">Reference proteome</keyword>
<dbReference type="PANTHER" id="PTHR12801:SF112">
    <property type="entry name" value="RNA EXONUCLEASE 3"/>
    <property type="match status" value="1"/>
</dbReference>